<protein>
    <submittedName>
        <fullName evidence="1">Uncharacterized protein</fullName>
    </submittedName>
</protein>
<keyword evidence="2" id="KW-1185">Reference proteome</keyword>
<organism evidence="1 2">
    <name type="scientific">Novipirellula artificiosorum</name>
    <dbReference type="NCBI Taxonomy" id="2528016"/>
    <lineage>
        <taxon>Bacteria</taxon>
        <taxon>Pseudomonadati</taxon>
        <taxon>Planctomycetota</taxon>
        <taxon>Planctomycetia</taxon>
        <taxon>Pirellulales</taxon>
        <taxon>Pirellulaceae</taxon>
        <taxon>Novipirellula</taxon>
    </lineage>
</organism>
<dbReference type="Proteomes" id="UP000319143">
    <property type="component" value="Unassembled WGS sequence"/>
</dbReference>
<dbReference type="RefSeq" id="WP_146529377.1">
    <property type="nucleotide sequence ID" value="NZ_SJPV01000009.1"/>
</dbReference>
<dbReference type="EMBL" id="SJPV01000009">
    <property type="protein sequence ID" value="TWU33918.1"/>
    <property type="molecule type" value="Genomic_DNA"/>
</dbReference>
<reference evidence="1 2" key="1">
    <citation type="submission" date="2019-02" db="EMBL/GenBank/DDBJ databases">
        <title>Deep-cultivation of Planctomycetes and their phenomic and genomic characterization uncovers novel biology.</title>
        <authorList>
            <person name="Wiegand S."/>
            <person name="Jogler M."/>
            <person name="Boedeker C."/>
            <person name="Pinto D."/>
            <person name="Vollmers J."/>
            <person name="Rivas-Marin E."/>
            <person name="Kohn T."/>
            <person name="Peeters S.H."/>
            <person name="Heuer A."/>
            <person name="Rast P."/>
            <person name="Oberbeckmann S."/>
            <person name="Bunk B."/>
            <person name="Jeske O."/>
            <person name="Meyerdierks A."/>
            <person name="Storesund J.E."/>
            <person name="Kallscheuer N."/>
            <person name="Luecker S."/>
            <person name="Lage O.M."/>
            <person name="Pohl T."/>
            <person name="Merkel B.J."/>
            <person name="Hornburger P."/>
            <person name="Mueller R.-W."/>
            <person name="Bruemmer F."/>
            <person name="Labrenz M."/>
            <person name="Spormann A.M."/>
            <person name="Op Den Camp H."/>
            <person name="Overmann J."/>
            <person name="Amann R."/>
            <person name="Jetten M.S.M."/>
            <person name="Mascher T."/>
            <person name="Medema M.H."/>
            <person name="Devos D.P."/>
            <person name="Kaster A.-K."/>
            <person name="Ovreas L."/>
            <person name="Rohde M."/>
            <person name="Galperin M.Y."/>
            <person name="Jogler C."/>
        </authorList>
    </citation>
    <scope>NUCLEOTIDE SEQUENCE [LARGE SCALE GENOMIC DNA]</scope>
    <source>
        <strain evidence="1 2">Poly41</strain>
    </source>
</reference>
<dbReference type="AlphaFoldDB" id="A0A5C6DB72"/>
<comment type="caution">
    <text evidence="1">The sequence shown here is derived from an EMBL/GenBank/DDBJ whole genome shotgun (WGS) entry which is preliminary data.</text>
</comment>
<evidence type="ECO:0000313" key="2">
    <source>
        <dbReference type="Proteomes" id="UP000319143"/>
    </source>
</evidence>
<proteinExistence type="predicted"/>
<sequence>MLILLEAPAENSALTDRERERFSGAVKHIIKMNYLEGSTQRSPFRALKNGWVGVSFGNGAWPTNDALTVLRAWRLFDDPEYLSAALDDR</sequence>
<gene>
    <name evidence="1" type="ORF">Poly41_49180</name>
</gene>
<evidence type="ECO:0000313" key="1">
    <source>
        <dbReference type="EMBL" id="TWU33918.1"/>
    </source>
</evidence>
<accession>A0A5C6DB72</accession>
<name>A0A5C6DB72_9BACT</name>